<dbReference type="AlphaFoldDB" id="A0A7Z0CPF5"/>
<keyword evidence="1" id="KW-0413">Isomerase</keyword>
<gene>
    <name evidence="1" type="ORF">BJ993_002847</name>
</gene>
<evidence type="ECO:0000313" key="1">
    <source>
        <dbReference type="EMBL" id="NYI45767.1"/>
    </source>
</evidence>
<accession>A0A7Z0CPF5</accession>
<dbReference type="EMBL" id="JACBZM010000001">
    <property type="protein sequence ID" value="NYI45767.1"/>
    <property type="molecule type" value="Genomic_DNA"/>
</dbReference>
<sequence>MPRYCFSLQVRPDRMEEYVERHRTVWPEMLDALEETGWRNYSLFLREDGLLIGYVESDDLVAAQAAMAATEVNARWQAEMAPYFTQLEGAPDEGFVLLHEVFNLDDQLEGTRS</sequence>
<evidence type="ECO:0000313" key="2">
    <source>
        <dbReference type="Proteomes" id="UP000562045"/>
    </source>
</evidence>
<dbReference type="InterPro" id="IPR011008">
    <property type="entry name" value="Dimeric_a/b-barrel"/>
</dbReference>
<dbReference type="EC" id="5.1.3.32" evidence="1"/>
<comment type="caution">
    <text evidence="1">The sequence shown here is derived from an EMBL/GenBank/DDBJ whole genome shotgun (WGS) entry which is preliminary data.</text>
</comment>
<dbReference type="GO" id="GO:0062192">
    <property type="term" value="F:L-rhamnose mutarotase activity"/>
    <property type="evidence" value="ECO:0007669"/>
    <property type="project" value="UniProtKB-EC"/>
</dbReference>
<dbReference type="Pfam" id="PF05336">
    <property type="entry name" value="rhaM"/>
    <property type="match status" value="1"/>
</dbReference>
<dbReference type="PANTHER" id="PTHR34389">
    <property type="entry name" value="L-RHAMNOSE MUTAROTASE"/>
    <property type="match status" value="1"/>
</dbReference>
<dbReference type="Gene3D" id="3.30.70.100">
    <property type="match status" value="1"/>
</dbReference>
<dbReference type="PANTHER" id="PTHR34389:SF2">
    <property type="entry name" value="L-RHAMNOSE MUTAROTASE"/>
    <property type="match status" value="1"/>
</dbReference>
<dbReference type="GO" id="GO:0019301">
    <property type="term" value="P:rhamnose catabolic process"/>
    <property type="evidence" value="ECO:0007669"/>
    <property type="project" value="TreeGrafter"/>
</dbReference>
<name>A0A7Z0CPF5_9ACTN</name>
<protein>
    <submittedName>
        <fullName evidence="1">L-rhamnose mutarotase</fullName>
        <ecNumber evidence="1">5.1.3.32</ecNumber>
    </submittedName>
</protein>
<dbReference type="RefSeq" id="WP_036547149.1">
    <property type="nucleotide sequence ID" value="NZ_JACBZM010000001.1"/>
</dbReference>
<dbReference type="SUPFAM" id="SSF54909">
    <property type="entry name" value="Dimeric alpha+beta barrel"/>
    <property type="match status" value="1"/>
</dbReference>
<organism evidence="1 2">
    <name type="scientific">Nocardioides aromaticivorans</name>
    <dbReference type="NCBI Taxonomy" id="200618"/>
    <lineage>
        <taxon>Bacteria</taxon>
        <taxon>Bacillati</taxon>
        <taxon>Actinomycetota</taxon>
        <taxon>Actinomycetes</taxon>
        <taxon>Propionibacteriales</taxon>
        <taxon>Nocardioidaceae</taxon>
        <taxon>Nocardioides</taxon>
    </lineage>
</organism>
<reference evidence="1 2" key="1">
    <citation type="submission" date="2020-07" db="EMBL/GenBank/DDBJ databases">
        <title>Sequencing the genomes of 1000 actinobacteria strains.</title>
        <authorList>
            <person name="Klenk H.-P."/>
        </authorList>
    </citation>
    <scope>NUCLEOTIDE SEQUENCE [LARGE SCALE GENOMIC DNA]</scope>
    <source>
        <strain evidence="1 2">DSM 15131</strain>
    </source>
</reference>
<proteinExistence type="predicted"/>
<dbReference type="Proteomes" id="UP000562045">
    <property type="component" value="Unassembled WGS sequence"/>
</dbReference>
<dbReference type="InterPro" id="IPR008000">
    <property type="entry name" value="Rham/fucose_mutarotase"/>
</dbReference>